<organism evidence="8 9">
    <name type="scientific">Undibacterium umbellatum</name>
    <dbReference type="NCBI Taxonomy" id="2762300"/>
    <lineage>
        <taxon>Bacteria</taxon>
        <taxon>Pseudomonadati</taxon>
        <taxon>Pseudomonadota</taxon>
        <taxon>Betaproteobacteria</taxon>
        <taxon>Burkholderiales</taxon>
        <taxon>Oxalobacteraceae</taxon>
        <taxon>Undibacterium</taxon>
    </lineage>
</organism>
<evidence type="ECO:0000313" key="8">
    <source>
        <dbReference type="EMBL" id="MBC3909319.1"/>
    </source>
</evidence>
<feature type="transmembrane region" description="Helical" evidence="6">
    <location>
        <begin position="69"/>
        <end position="90"/>
    </location>
</feature>
<dbReference type="PANTHER" id="PTHR23505">
    <property type="entry name" value="SPINSTER"/>
    <property type="match status" value="1"/>
</dbReference>
<feature type="transmembrane region" description="Helical" evidence="6">
    <location>
        <begin position="157"/>
        <end position="182"/>
    </location>
</feature>
<dbReference type="RefSeq" id="WP_186954843.1">
    <property type="nucleotide sequence ID" value="NZ_JACOFX010000009.1"/>
</dbReference>
<evidence type="ECO:0000256" key="1">
    <source>
        <dbReference type="ARBA" id="ARBA00004141"/>
    </source>
</evidence>
<dbReference type="PROSITE" id="PS50850">
    <property type="entry name" value="MFS"/>
    <property type="match status" value="1"/>
</dbReference>
<feature type="transmembrane region" description="Helical" evidence="6">
    <location>
        <begin position="97"/>
        <end position="117"/>
    </location>
</feature>
<keyword evidence="2" id="KW-0813">Transport</keyword>
<gene>
    <name evidence="8" type="ORF">H8L47_17310</name>
</gene>
<feature type="domain" description="Major facilitator superfamily (MFS) profile" evidence="7">
    <location>
        <begin position="31"/>
        <end position="432"/>
    </location>
</feature>
<keyword evidence="9" id="KW-1185">Reference proteome</keyword>
<evidence type="ECO:0000313" key="9">
    <source>
        <dbReference type="Proteomes" id="UP000646911"/>
    </source>
</evidence>
<accession>A0ABR6ZC27</accession>
<proteinExistence type="predicted"/>
<feature type="transmembrane region" description="Helical" evidence="6">
    <location>
        <begin position="29"/>
        <end position="49"/>
    </location>
</feature>
<evidence type="ECO:0000256" key="5">
    <source>
        <dbReference type="ARBA" id="ARBA00023136"/>
    </source>
</evidence>
<evidence type="ECO:0000256" key="6">
    <source>
        <dbReference type="SAM" id="Phobius"/>
    </source>
</evidence>
<keyword evidence="5 6" id="KW-0472">Membrane</keyword>
<dbReference type="InterPro" id="IPR020846">
    <property type="entry name" value="MFS_dom"/>
</dbReference>
<evidence type="ECO:0000259" key="7">
    <source>
        <dbReference type="PROSITE" id="PS50850"/>
    </source>
</evidence>
<protein>
    <submittedName>
        <fullName evidence="8">MFS transporter</fullName>
    </submittedName>
</protein>
<feature type="transmembrane region" description="Helical" evidence="6">
    <location>
        <begin position="239"/>
        <end position="259"/>
    </location>
</feature>
<feature type="transmembrane region" description="Helical" evidence="6">
    <location>
        <begin position="310"/>
        <end position="330"/>
    </location>
</feature>
<dbReference type="SUPFAM" id="SSF103473">
    <property type="entry name" value="MFS general substrate transporter"/>
    <property type="match status" value="1"/>
</dbReference>
<keyword evidence="3 6" id="KW-0812">Transmembrane</keyword>
<evidence type="ECO:0000256" key="4">
    <source>
        <dbReference type="ARBA" id="ARBA00022989"/>
    </source>
</evidence>
<evidence type="ECO:0000256" key="2">
    <source>
        <dbReference type="ARBA" id="ARBA00022448"/>
    </source>
</evidence>
<feature type="transmembrane region" description="Helical" evidence="6">
    <location>
        <begin position="336"/>
        <end position="359"/>
    </location>
</feature>
<dbReference type="Gene3D" id="1.20.1250.20">
    <property type="entry name" value="MFS general substrate transporter like domains"/>
    <property type="match status" value="2"/>
</dbReference>
<dbReference type="InterPro" id="IPR044770">
    <property type="entry name" value="MFS_spinster-like"/>
</dbReference>
<keyword evidence="4 6" id="KW-1133">Transmembrane helix</keyword>
<feature type="transmembrane region" description="Helical" evidence="6">
    <location>
        <begin position="188"/>
        <end position="205"/>
    </location>
</feature>
<dbReference type="EMBL" id="JACOFX010000009">
    <property type="protein sequence ID" value="MBC3909319.1"/>
    <property type="molecule type" value="Genomic_DNA"/>
</dbReference>
<evidence type="ECO:0000256" key="3">
    <source>
        <dbReference type="ARBA" id="ARBA00022692"/>
    </source>
</evidence>
<feature type="transmembrane region" description="Helical" evidence="6">
    <location>
        <begin position="123"/>
        <end position="145"/>
    </location>
</feature>
<feature type="transmembrane region" description="Helical" evidence="6">
    <location>
        <begin position="279"/>
        <end position="298"/>
    </location>
</feature>
<name>A0ABR6ZC27_9BURK</name>
<reference evidence="8 9" key="1">
    <citation type="submission" date="2020-08" db="EMBL/GenBank/DDBJ databases">
        <title>Novel species isolated from subtropical streams in China.</title>
        <authorList>
            <person name="Lu H."/>
        </authorList>
    </citation>
    <scope>NUCLEOTIDE SEQUENCE [LARGE SCALE GENOMIC DNA]</scope>
    <source>
        <strain evidence="8 9">NL8W</strain>
    </source>
</reference>
<dbReference type="InterPro" id="IPR011701">
    <property type="entry name" value="MFS"/>
</dbReference>
<dbReference type="PANTHER" id="PTHR23505:SF79">
    <property type="entry name" value="PROTEIN SPINSTER"/>
    <property type="match status" value="1"/>
</dbReference>
<feature type="transmembrane region" description="Helical" evidence="6">
    <location>
        <begin position="371"/>
        <end position="395"/>
    </location>
</feature>
<feature type="transmembrane region" description="Helical" evidence="6">
    <location>
        <begin position="407"/>
        <end position="429"/>
    </location>
</feature>
<comment type="subcellular location">
    <subcellularLocation>
        <location evidence="1">Membrane</location>
        <topology evidence="1">Multi-pass membrane protein</topology>
    </subcellularLocation>
</comment>
<comment type="caution">
    <text evidence="8">The sequence shown here is derived from an EMBL/GenBank/DDBJ whole genome shotgun (WGS) entry which is preliminary data.</text>
</comment>
<sequence length="440" mass="48023">MNSQIALEKDDTPGTSSISSVYGNRGRTIMLLVFLTLLNILNFADRFLMQGFAVDMIHDLQLSNLEFTLLTGFVFTTFYTMMGLFMGALADRIHRPRLIAIGIFSWSALTAATGFANNFMQLSLLRMFTGVGEATLTPAALGLLGDRFKPHHRAFAAGFYYLGAPIGIGMAFIIAGTLGAAIGWRNCFFTLGAIGVVLTGFLLFLREPREEQQAKQAASKRPITAIYKEILQTLRASRALCLLILGGVLVIFAQGTFVLDQLWLVQERHMNQKSAQQLAGIMFISGGVLGSLLGGYLADLLQARRIGGRLWFLALIYLLGVPVGYIYRLLDTTGMAFYICMFIGSMMITIGYGPIFACLQDLVPAQLRSTMTAFMILCMTLFGTSLGNLTVGGLADVFRAASDSAPITKAVMVGMTPWLLAIPCFVLAARMMENKAELHD</sequence>
<dbReference type="InterPro" id="IPR036259">
    <property type="entry name" value="MFS_trans_sf"/>
</dbReference>
<dbReference type="Proteomes" id="UP000646911">
    <property type="component" value="Unassembled WGS sequence"/>
</dbReference>
<dbReference type="Pfam" id="PF07690">
    <property type="entry name" value="MFS_1"/>
    <property type="match status" value="1"/>
</dbReference>